<protein>
    <recommendedName>
        <fullName evidence="4">Transmembrane protein</fullName>
    </recommendedName>
</protein>
<dbReference type="Proteomes" id="UP000186549">
    <property type="component" value="Unassembled WGS sequence"/>
</dbReference>
<proteinExistence type="predicted"/>
<name>A0A1Q6IE43_BACUN</name>
<evidence type="ECO:0000313" key="2">
    <source>
        <dbReference type="EMBL" id="OKZ38946.1"/>
    </source>
</evidence>
<sequence>MTISDFLVLVTIVLTLVTIAVSNNKKIWLYKFYKRDYCLLLGAVLCIHYLIGFPWFEQRGWIIPELVVKNGIPANIWAYIIAFLTLSYLIFIIGWRKNFPCSKHEDIIRYYKGLINGNICLLMEYLDDYHKDKIQQRNRIVNGVAKDEDNKMPFESKSSKPKKKTQNLNGEVLQKVIFLPEFIEKSSSINPVFFLECVYQLKTDTLCGAEDSIFFYFRNLLRTKSMGFVRELVEPLNYKENSNIEYELRGTLFLSLMFAYIDFVTKFKIYRAFGEEALLEANIGNRIFSLEVDEFHNHEYHQTSCYMCLRFYDILFHRLFASCDENREEIPFIYPYYLKLVCDSLLDKYHQYSARSYAMKYMDDVVDYIYQWLDCIARKGIISYTYDLVKILVQIHKEKTKHIYTLESVQQLIKAFLRFSRDYGKENAMVAVFWRYIEDLNRQEPQLLYLALKEESVSRETLFYEDFQKLVSGK</sequence>
<reference evidence="2 3" key="1">
    <citation type="journal article" date="2016" name="Nat. Biotechnol.">
        <title>Measurement of bacterial replication rates in microbial communities.</title>
        <authorList>
            <person name="Brown C.T."/>
            <person name="Olm M.R."/>
            <person name="Thomas B.C."/>
            <person name="Banfield J.F."/>
        </authorList>
    </citation>
    <scope>NUCLEOTIDE SEQUENCE [LARGE SCALE GENOMIC DNA]</scope>
    <source>
        <strain evidence="2">45_41</strain>
    </source>
</reference>
<dbReference type="AlphaFoldDB" id="A0A1Q6IE43"/>
<feature type="transmembrane region" description="Helical" evidence="1">
    <location>
        <begin position="76"/>
        <end position="95"/>
    </location>
</feature>
<evidence type="ECO:0008006" key="4">
    <source>
        <dbReference type="Google" id="ProtNLM"/>
    </source>
</evidence>
<keyword evidence="1" id="KW-0472">Membrane</keyword>
<feature type="transmembrane region" description="Helical" evidence="1">
    <location>
        <begin position="37"/>
        <end position="56"/>
    </location>
</feature>
<feature type="transmembrane region" description="Helical" evidence="1">
    <location>
        <begin position="6"/>
        <end position="25"/>
    </location>
</feature>
<keyword evidence="1" id="KW-0812">Transmembrane</keyword>
<evidence type="ECO:0000313" key="3">
    <source>
        <dbReference type="Proteomes" id="UP000186549"/>
    </source>
</evidence>
<gene>
    <name evidence="2" type="ORF">BHV79_03080</name>
</gene>
<organism evidence="2 3">
    <name type="scientific">Bacteroides uniformis</name>
    <dbReference type="NCBI Taxonomy" id="820"/>
    <lineage>
        <taxon>Bacteria</taxon>
        <taxon>Pseudomonadati</taxon>
        <taxon>Bacteroidota</taxon>
        <taxon>Bacteroidia</taxon>
        <taxon>Bacteroidales</taxon>
        <taxon>Bacteroidaceae</taxon>
        <taxon>Bacteroides</taxon>
    </lineage>
</organism>
<evidence type="ECO:0000256" key="1">
    <source>
        <dbReference type="SAM" id="Phobius"/>
    </source>
</evidence>
<keyword evidence="1" id="KW-1133">Transmembrane helix</keyword>
<comment type="caution">
    <text evidence="2">The sequence shown here is derived from an EMBL/GenBank/DDBJ whole genome shotgun (WGS) entry which is preliminary data.</text>
</comment>
<dbReference type="EMBL" id="MNQU01000052">
    <property type="protein sequence ID" value="OKZ38946.1"/>
    <property type="molecule type" value="Genomic_DNA"/>
</dbReference>
<accession>A0A1Q6IE43</accession>